<organism evidence="5 6">
    <name type="scientific">Methylorubrum podarium</name>
    <dbReference type="NCBI Taxonomy" id="200476"/>
    <lineage>
        <taxon>Bacteria</taxon>
        <taxon>Pseudomonadati</taxon>
        <taxon>Pseudomonadota</taxon>
        <taxon>Alphaproteobacteria</taxon>
        <taxon>Hyphomicrobiales</taxon>
        <taxon>Methylobacteriaceae</taxon>
        <taxon>Methylorubrum</taxon>
    </lineage>
</organism>
<dbReference type="InterPro" id="IPR058982">
    <property type="entry name" value="Beta-barrel_AprE"/>
</dbReference>
<protein>
    <submittedName>
        <fullName evidence="5">HlyD family efflux transporter periplasmic adaptor subunit</fullName>
    </submittedName>
</protein>
<dbReference type="Pfam" id="PF26002">
    <property type="entry name" value="Beta-barrel_AprE"/>
    <property type="match status" value="1"/>
</dbReference>
<keyword evidence="2" id="KW-1133">Transmembrane helix</keyword>
<evidence type="ECO:0000259" key="3">
    <source>
        <dbReference type="Pfam" id="PF25973"/>
    </source>
</evidence>
<proteinExistence type="predicted"/>
<evidence type="ECO:0000313" key="6">
    <source>
        <dbReference type="Proteomes" id="UP001480955"/>
    </source>
</evidence>
<accession>A0ABV1QIK4</accession>
<dbReference type="Gene3D" id="2.40.50.100">
    <property type="match status" value="1"/>
</dbReference>
<dbReference type="PANTHER" id="PTHR30386:SF28">
    <property type="entry name" value="EXPORTED PROTEIN"/>
    <property type="match status" value="1"/>
</dbReference>
<keyword evidence="6" id="KW-1185">Reference proteome</keyword>
<dbReference type="Pfam" id="PF25973">
    <property type="entry name" value="BSH_CzcB"/>
    <property type="match status" value="1"/>
</dbReference>
<evidence type="ECO:0000259" key="4">
    <source>
        <dbReference type="Pfam" id="PF26002"/>
    </source>
</evidence>
<dbReference type="Gene3D" id="2.40.30.170">
    <property type="match status" value="1"/>
</dbReference>
<reference evidence="5 6" key="1">
    <citation type="submission" date="2024-06" db="EMBL/GenBank/DDBJ databases">
        <authorList>
            <person name="Campbell A.G."/>
        </authorList>
    </citation>
    <scope>NUCLEOTIDE SEQUENCE [LARGE SCALE GENOMIC DNA]</scope>
    <source>
        <strain evidence="5 6">EM12</strain>
    </source>
</reference>
<dbReference type="PANTHER" id="PTHR30386">
    <property type="entry name" value="MEMBRANE FUSION SUBUNIT OF EMRAB-TOLC MULTIDRUG EFFLUX PUMP"/>
    <property type="match status" value="1"/>
</dbReference>
<feature type="transmembrane region" description="Helical" evidence="2">
    <location>
        <begin position="54"/>
        <end position="76"/>
    </location>
</feature>
<evidence type="ECO:0000313" key="5">
    <source>
        <dbReference type="EMBL" id="MER2249228.1"/>
    </source>
</evidence>
<keyword evidence="1" id="KW-0175">Coiled coil</keyword>
<feature type="domain" description="AprE-like beta-barrel" evidence="4">
    <location>
        <begin position="324"/>
        <end position="416"/>
    </location>
</feature>
<dbReference type="EMBL" id="JBELQE010000031">
    <property type="protein sequence ID" value="MER2249228.1"/>
    <property type="molecule type" value="Genomic_DNA"/>
</dbReference>
<comment type="caution">
    <text evidence="5">The sequence shown here is derived from an EMBL/GenBank/DDBJ whole genome shotgun (WGS) entry which is preliminary data.</text>
</comment>
<dbReference type="RefSeq" id="WP_350392572.1">
    <property type="nucleotide sequence ID" value="NZ_JBELQE010000031.1"/>
</dbReference>
<dbReference type="Proteomes" id="UP001480955">
    <property type="component" value="Unassembled WGS sequence"/>
</dbReference>
<sequence>MDAPSPAGSVCVHDSVALRPTSLTTLFRPEVLAYQAARRQWGSVVELRPVSARALSWSAVLAAAIVVTFLCFAQYARKEPVPGYLRPSLGTAKVFVPQVGVVREVRVGEGEVVRKGQPLMTIDTQQVSAGGRDLTQAALDSLSAQRVMLARQIQAEEARAVSERQRLQALIDGLRRESEALEIQARRQEERVALGRGLLHSAAQLAAKGIMADAEHKRRQQDLLAQEGGRDELVQRIAQRQNQLVEARANLEQLPTVHGGRLQNLRNDLSWVEQRVAETEARQAYVVVAPVNGTVATLQAAPGQPAHPSQLQMTIVPEAAGLSAELFVPSRAVGFIAPGQPVRLLYEAYPYQKYGAYGGRVTRVSGTVVRPGETGGPLALTEPAYKVEVALESPYVKVDGQPVALKPDMALRADIVLEKRSIMRWLLGPFLGIRNAIDADPLVRWLREEVPAAAAALMAGVRALPRAILAFIPSRGDREPGQAPRRTAER</sequence>
<dbReference type="InterPro" id="IPR058647">
    <property type="entry name" value="BSH_CzcB-like"/>
</dbReference>
<feature type="coiled-coil region" evidence="1">
    <location>
        <begin position="139"/>
        <end position="191"/>
    </location>
</feature>
<evidence type="ECO:0000256" key="1">
    <source>
        <dbReference type="SAM" id="Coils"/>
    </source>
</evidence>
<keyword evidence="2" id="KW-0472">Membrane</keyword>
<gene>
    <name evidence="5" type="ORF">ABS772_04795</name>
</gene>
<keyword evidence="2" id="KW-0812">Transmembrane</keyword>
<feature type="domain" description="CzcB-like barrel-sandwich hybrid" evidence="3">
    <location>
        <begin position="91"/>
        <end position="305"/>
    </location>
</feature>
<dbReference type="InterPro" id="IPR050739">
    <property type="entry name" value="MFP"/>
</dbReference>
<name>A0ABV1QIK4_9HYPH</name>
<dbReference type="PRINTS" id="PR01490">
    <property type="entry name" value="RTXTOXIND"/>
</dbReference>
<evidence type="ECO:0000256" key="2">
    <source>
        <dbReference type="SAM" id="Phobius"/>
    </source>
</evidence>
<feature type="coiled-coil region" evidence="1">
    <location>
        <begin position="230"/>
        <end position="282"/>
    </location>
</feature>